<name>A0A1U9ZXJ6_9ACTN</name>
<reference evidence="8" key="1">
    <citation type="journal article" date="2017" name="Med. Chem. Commun.">
        <title>Nonomuraea sp. ATCC 55076 harbours the largest actinomycete chromosome to date and the kistamicin biosynthetic gene cluster.</title>
        <authorList>
            <person name="Nazari B."/>
            <person name="Forneris C.C."/>
            <person name="Gibson M.I."/>
            <person name="Moon K."/>
            <person name="Schramma K.R."/>
            <person name="Seyedsayamdost M.R."/>
        </authorList>
    </citation>
    <scope>NUCLEOTIDE SEQUENCE [LARGE SCALE GENOMIC DNA]</scope>
    <source>
        <strain evidence="8">ATCC 55076</strain>
    </source>
</reference>
<dbReference type="Gene3D" id="3.50.50.100">
    <property type="match status" value="1"/>
</dbReference>
<comment type="similarity">
    <text evidence="2">Belongs to the NADH dehydrogenase family.</text>
</comment>
<proteinExistence type="inferred from homology"/>
<organism evidence="7 8">
    <name type="scientific">[Actinomadura] parvosata subsp. kistnae</name>
    <dbReference type="NCBI Taxonomy" id="1909395"/>
    <lineage>
        <taxon>Bacteria</taxon>
        <taxon>Bacillati</taxon>
        <taxon>Actinomycetota</taxon>
        <taxon>Actinomycetes</taxon>
        <taxon>Streptosporangiales</taxon>
        <taxon>Streptosporangiaceae</taxon>
        <taxon>Nonomuraea</taxon>
    </lineage>
</organism>
<evidence type="ECO:0000256" key="1">
    <source>
        <dbReference type="ARBA" id="ARBA00001974"/>
    </source>
</evidence>
<dbReference type="OrthoDB" id="9784880at2"/>
<comment type="cofactor">
    <cofactor evidence="1">
        <name>FAD</name>
        <dbReference type="ChEBI" id="CHEBI:57692"/>
    </cofactor>
</comment>
<keyword evidence="4" id="KW-0274">FAD</keyword>
<dbReference type="InterPro" id="IPR051169">
    <property type="entry name" value="NADH-Q_oxidoreductase"/>
</dbReference>
<dbReference type="KEGG" id="noa:BKM31_15470"/>
<dbReference type="Pfam" id="PF07992">
    <property type="entry name" value="Pyr_redox_2"/>
    <property type="match status" value="1"/>
</dbReference>
<dbReference type="RefSeq" id="WP_080038850.1">
    <property type="nucleotide sequence ID" value="NZ_CP017717.1"/>
</dbReference>
<evidence type="ECO:0000313" key="8">
    <source>
        <dbReference type="Proteomes" id="UP000190797"/>
    </source>
</evidence>
<dbReference type="GO" id="GO:0019646">
    <property type="term" value="P:aerobic electron transport chain"/>
    <property type="evidence" value="ECO:0007669"/>
    <property type="project" value="TreeGrafter"/>
</dbReference>
<dbReference type="GO" id="GO:0003955">
    <property type="term" value="F:NAD(P)H dehydrogenase (quinone) activity"/>
    <property type="evidence" value="ECO:0007669"/>
    <property type="project" value="TreeGrafter"/>
</dbReference>
<dbReference type="STRING" id="1909395.BKM31_15470"/>
<protein>
    <submittedName>
        <fullName evidence="7">FAD-dependent oxidoreductase</fullName>
    </submittedName>
</protein>
<dbReference type="PRINTS" id="PR00368">
    <property type="entry name" value="FADPNR"/>
</dbReference>
<evidence type="ECO:0000256" key="3">
    <source>
        <dbReference type="ARBA" id="ARBA00022630"/>
    </source>
</evidence>
<evidence type="ECO:0000259" key="6">
    <source>
        <dbReference type="Pfam" id="PF07992"/>
    </source>
</evidence>
<gene>
    <name evidence="7" type="ORF">BKM31_15470</name>
</gene>
<keyword evidence="5" id="KW-0560">Oxidoreductase</keyword>
<dbReference type="PANTHER" id="PTHR42913:SF3">
    <property type="entry name" value="64 KDA MITOCHONDRIAL NADH DEHYDROGENASE (EUROFUNG)"/>
    <property type="match status" value="1"/>
</dbReference>
<accession>A0A1U9ZXJ6</accession>
<evidence type="ECO:0000256" key="2">
    <source>
        <dbReference type="ARBA" id="ARBA00005272"/>
    </source>
</evidence>
<dbReference type="PANTHER" id="PTHR42913">
    <property type="entry name" value="APOPTOSIS-INDUCING FACTOR 1"/>
    <property type="match status" value="1"/>
</dbReference>
<dbReference type="Proteomes" id="UP000190797">
    <property type="component" value="Chromosome"/>
</dbReference>
<dbReference type="EMBL" id="CP017717">
    <property type="protein sequence ID" value="AQZ62673.1"/>
    <property type="molecule type" value="Genomic_DNA"/>
</dbReference>
<dbReference type="SUPFAM" id="SSF51905">
    <property type="entry name" value="FAD/NAD(P)-binding domain"/>
    <property type="match status" value="1"/>
</dbReference>
<dbReference type="InterPro" id="IPR023753">
    <property type="entry name" value="FAD/NAD-binding_dom"/>
</dbReference>
<evidence type="ECO:0000313" key="7">
    <source>
        <dbReference type="EMBL" id="AQZ62673.1"/>
    </source>
</evidence>
<keyword evidence="8" id="KW-1185">Reference proteome</keyword>
<sequence>MTEHGTLHKIVVIGGGYAGTVAANHLRSRTDVDITLVNSRPKFVERIRLHQFVAGGYDACRDYGTLLGDGIRLVVDDATRIDTTSRTVELASGRALDYDYVIYAVGSTGAIPSSVPGAAEFACSLAEFEAAQRLRDRLAELPADAEVTVVGGGLTGIETAAELAEQGRTVTLVCGATLAPSLSTAGRRSIMTWLTEHGVTVLEGTAVAEVRQDAVVLTDAALRRSDLTIWTAGFGVPALAAASGLRVDALGRLLTDETLLSLDDDRIVAAGDAASPSGRPLRMSCQAAVPLGVQAADTVLSRIAGTEPAVIDQAFKGSIISLGRHAATMQPARPDDTPLDTCIDGRQAAEIKEEFCKKAVTGIALEARSPGSVVWQKSGPRAERMAAPA</sequence>
<evidence type="ECO:0000256" key="4">
    <source>
        <dbReference type="ARBA" id="ARBA00022827"/>
    </source>
</evidence>
<dbReference type="AlphaFoldDB" id="A0A1U9ZXJ6"/>
<dbReference type="PRINTS" id="PR00469">
    <property type="entry name" value="PNDRDTASEII"/>
</dbReference>
<keyword evidence="3" id="KW-0285">Flavoprotein</keyword>
<dbReference type="InterPro" id="IPR036188">
    <property type="entry name" value="FAD/NAD-bd_sf"/>
</dbReference>
<feature type="domain" description="FAD/NAD(P)-binding" evidence="6">
    <location>
        <begin position="9"/>
        <end position="289"/>
    </location>
</feature>
<evidence type="ECO:0000256" key="5">
    <source>
        <dbReference type="ARBA" id="ARBA00023002"/>
    </source>
</evidence>